<dbReference type="EMBL" id="JAMSHJ010000003">
    <property type="protein sequence ID" value="KAI5426127.1"/>
    <property type="molecule type" value="Genomic_DNA"/>
</dbReference>
<proteinExistence type="predicted"/>
<dbReference type="Proteomes" id="UP001058974">
    <property type="component" value="Chromosome 3"/>
</dbReference>
<name>A0A9D5AVQ9_PEA</name>
<keyword evidence="2" id="KW-1185">Reference proteome</keyword>
<dbReference type="PANTHER" id="PTHR31286:SF167">
    <property type="entry name" value="OS09G0268800 PROTEIN"/>
    <property type="match status" value="1"/>
</dbReference>
<evidence type="ECO:0008006" key="3">
    <source>
        <dbReference type="Google" id="ProtNLM"/>
    </source>
</evidence>
<evidence type="ECO:0000313" key="2">
    <source>
        <dbReference type="Proteomes" id="UP001058974"/>
    </source>
</evidence>
<gene>
    <name evidence="1" type="ORF">KIW84_031810</name>
</gene>
<dbReference type="AlphaFoldDB" id="A0A9D5AVQ9"/>
<protein>
    <recommendedName>
        <fullName evidence="3">DUF4283 domain-containing protein</fullName>
    </recommendedName>
</protein>
<dbReference type="Gramene" id="Psat03G0181000-T1">
    <property type="protein sequence ID" value="KAI5426127.1"/>
    <property type="gene ID" value="KIW84_031810"/>
</dbReference>
<reference evidence="1 2" key="1">
    <citation type="journal article" date="2022" name="Nat. Genet.">
        <title>Improved pea reference genome and pan-genome highlight genomic features and evolutionary characteristics.</title>
        <authorList>
            <person name="Yang T."/>
            <person name="Liu R."/>
            <person name="Luo Y."/>
            <person name="Hu S."/>
            <person name="Wang D."/>
            <person name="Wang C."/>
            <person name="Pandey M.K."/>
            <person name="Ge S."/>
            <person name="Xu Q."/>
            <person name="Li N."/>
            <person name="Li G."/>
            <person name="Huang Y."/>
            <person name="Saxena R.K."/>
            <person name="Ji Y."/>
            <person name="Li M."/>
            <person name="Yan X."/>
            <person name="He Y."/>
            <person name="Liu Y."/>
            <person name="Wang X."/>
            <person name="Xiang C."/>
            <person name="Varshney R.K."/>
            <person name="Ding H."/>
            <person name="Gao S."/>
            <person name="Zong X."/>
        </authorList>
    </citation>
    <scope>NUCLEOTIDE SEQUENCE [LARGE SCALE GENOMIC DNA]</scope>
    <source>
        <strain evidence="1 2">cv. Zhongwan 6</strain>
    </source>
</reference>
<evidence type="ECO:0000313" key="1">
    <source>
        <dbReference type="EMBL" id="KAI5426127.1"/>
    </source>
</evidence>
<dbReference type="PANTHER" id="PTHR31286">
    <property type="entry name" value="GLYCINE-RICH CELL WALL STRUCTURAL PROTEIN 1.8-LIKE"/>
    <property type="match status" value="1"/>
</dbReference>
<accession>A0A9D5AVQ9</accession>
<comment type="caution">
    <text evidence="1">The sequence shown here is derived from an EMBL/GenBank/DDBJ whole genome shotgun (WGS) entry which is preliminary data.</text>
</comment>
<dbReference type="InterPro" id="IPR040256">
    <property type="entry name" value="At4g02000-like"/>
</dbReference>
<sequence length="183" mass="21478">MVETQELSKNLFLFYFATKRDVEGVLCNGPWSFSRNPLVLDKVSREEQPLDLNMHYNVFWVRIYEISLMLRSKAMARKLGGILGKFKEMDQKEAHKNGRFLRIKSGHQLKDCETVRDLSKEGFEELEDQDLSYGVWLRAFLFPRIPNEQKKESNSSSCSKSLFNISSWQNRCEIKNKEKEGEI</sequence>
<organism evidence="1 2">
    <name type="scientific">Pisum sativum</name>
    <name type="common">Garden pea</name>
    <name type="synonym">Lathyrus oleraceus</name>
    <dbReference type="NCBI Taxonomy" id="3888"/>
    <lineage>
        <taxon>Eukaryota</taxon>
        <taxon>Viridiplantae</taxon>
        <taxon>Streptophyta</taxon>
        <taxon>Embryophyta</taxon>
        <taxon>Tracheophyta</taxon>
        <taxon>Spermatophyta</taxon>
        <taxon>Magnoliopsida</taxon>
        <taxon>eudicotyledons</taxon>
        <taxon>Gunneridae</taxon>
        <taxon>Pentapetalae</taxon>
        <taxon>rosids</taxon>
        <taxon>fabids</taxon>
        <taxon>Fabales</taxon>
        <taxon>Fabaceae</taxon>
        <taxon>Papilionoideae</taxon>
        <taxon>50 kb inversion clade</taxon>
        <taxon>NPAAA clade</taxon>
        <taxon>Hologalegina</taxon>
        <taxon>IRL clade</taxon>
        <taxon>Fabeae</taxon>
        <taxon>Lathyrus</taxon>
    </lineage>
</organism>